<evidence type="ECO:0000256" key="2">
    <source>
        <dbReference type="ARBA" id="ARBA00022859"/>
    </source>
</evidence>
<proteinExistence type="predicted"/>
<feature type="domain" description="Ig-like" evidence="3">
    <location>
        <begin position="23"/>
        <end position="131"/>
    </location>
</feature>
<evidence type="ECO:0000313" key="5">
    <source>
        <dbReference type="Proteomes" id="UP000694523"/>
    </source>
</evidence>
<organism evidence="4 5">
    <name type="scientific">Neogobius melanostomus</name>
    <name type="common">round goby</name>
    <dbReference type="NCBI Taxonomy" id="47308"/>
    <lineage>
        <taxon>Eukaryota</taxon>
        <taxon>Metazoa</taxon>
        <taxon>Chordata</taxon>
        <taxon>Craniata</taxon>
        <taxon>Vertebrata</taxon>
        <taxon>Euteleostomi</taxon>
        <taxon>Actinopterygii</taxon>
        <taxon>Neopterygii</taxon>
        <taxon>Teleostei</taxon>
        <taxon>Neoteleostei</taxon>
        <taxon>Acanthomorphata</taxon>
        <taxon>Gobiaria</taxon>
        <taxon>Gobiiformes</taxon>
        <taxon>Gobioidei</taxon>
        <taxon>Gobiidae</taxon>
        <taxon>Benthophilinae</taxon>
        <taxon>Neogobiini</taxon>
        <taxon>Neogobius</taxon>
    </lineage>
</organism>
<dbReference type="Gene3D" id="2.60.40.10">
    <property type="entry name" value="Immunoglobulins"/>
    <property type="match status" value="1"/>
</dbReference>
<dbReference type="Pfam" id="PF07686">
    <property type="entry name" value="V-set"/>
    <property type="match status" value="1"/>
</dbReference>
<dbReference type="InterPro" id="IPR013783">
    <property type="entry name" value="Ig-like_fold"/>
</dbReference>
<dbReference type="InterPro" id="IPR036179">
    <property type="entry name" value="Ig-like_dom_sf"/>
</dbReference>
<sequence>SANLSHSAVYFCAASITVLWDAKAITFDPSNPRIVNPSTKVEINCHHDDNNMEIMLWYKQPEDGQMQLIVYSYVSSKPSFEKDFATGFEMRRTDKQTGALIISSVKTNDSATYYCAAREHSDVGQGHSQLKTHHREFFKLQEHMLSTLSSLEPPSSFISPIIDLK</sequence>
<dbReference type="SMART" id="SM00406">
    <property type="entry name" value="IGv"/>
    <property type="match status" value="1"/>
</dbReference>
<dbReference type="PROSITE" id="PS50835">
    <property type="entry name" value="IG_LIKE"/>
    <property type="match status" value="1"/>
</dbReference>
<keyword evidence="2" id="KW-0391">Immunity</keyword>
<keyword evidence="1" id="KW-0732">Signal</keyword>
<dbReference type="GO" id="GO:0002376">
    <property type="term" value="P:immune system process"/>
    <property type="evidence" value="ECO:0007669"/>
    <property type="project" value="UniProtKB-KW"/>
</dbReference>
<reference evidence="4" key="2">
    <citation type="submission" date="2025-09" db="UniProtKB">
        <authorList>
            <consortium name="Ensembl"/>
        </authorList>
    </citation>
    <scope>IDENTIFICATION</scope>
</reference>
<dbReference type="InterPro" id="IPR050413">
    <property type="entry name" value="TCR_beta_variable"/>
</dbReference>
<evidence type="ECO:0000259" key="3">
    <source>
        <dbReference type="PROSITE" id="PS50835"/>
    </source>
</evidence>
<protein>
    <recommendedName>
        <fullName evidence="3">Ig-like domain-containing protein</fullName>
    </recommendedName>
</protein>
<dbReference type="InterPro" id="IPR003599">
    <property type="entry name" value="Ig_sub"/>
</dbReference>
<dbReference type="SMART" id="SM00409">
    <property type="entry name" value="IG"/>
    <property type="match status" value="1"/>
</dbReference>
<dbReference type="GO" id="GO:0005886">
    <property type="term" value="C:plasma membrane"/>
    <property type="evidence" value="ECO:0007669"/>
    <property type="project" value="TreeGrafter"/>
</dbReference>
<name>A0A8C6S577_9GOBI</name>
<dbReference type="SUPFAM" id="SSF48726">
    <property type="entry name" value="Immunoglobulin"/>
    <property type="match status" value="1"/>
</dbReference>
<evidence type="ECO:0000313" key="4">
    <source>
        <dbReference type="Ensembl" id="ENSNMLP00000000417.1"/>
    </source>
</evidence>
<dbReference type="InterPro" id="IPR007110">
    <property type="entry name" value="Ig-like_dom"/>
</dbReference>
<dbReference type="PANTHER" id="PTHR23268:SF102">
    <property type="entry name" value="IMMUNOGLOBULIN V-SET DOMAIN-CONTAINING PROTEIN"/>
    <property type="match status" value="1"/>
</dbReference>
<dbReference type="PANTHER" id="PTHR23268">
    <property type="entry name" value="T-CELL RECEPTOR BETA CHAIN"/>
    <property type="match status" value="1"/>
</dbReference>
<evidence type="ECO:0000256" key="1">
    <source>
        <dbReference type="ARBA" id="ARBA00022729"/>
    </source>
</evidence>
<keyword evidence="5" id="KW-1185">Reference proteome</keyword>
<dbReference type="Ensembl" id="ENSNMLT00000000494.1">
    <property type="protein sequence ID" value="ENSNMLP00000000417.1"/>
    <property type="gene ID" value="ENSNMLG00000000346.1"/>
</dbReference>
<reference evidence="4" key="1">
    <citation type="submission" date="2025-08" db="UniProtKB">
        <authorList>
            <consortium name="Ensembl"/>
        </authorList>
    </citation>
    <scope>IDENTIFICATION</scope>
</reference>
<accession>A0A8C6S577</accession>
<dbReference type="GO" id="GO:0007166">
    <property type="term" value="P:cell surface receptor signaling pathway"/>
    <property type="evidence" value="ECO:0007669"/>
    <property type="project" value="TreeGrafter"/>
</dbReference>
<dbReference type="Proteomes" id="UP000694523">
    <property type="component" value="Unplaced"/>
</dbReference>
<dbReference type="AlphaFoldDB" id="A0A8C6S577"/>
<dbReference type="InterPro" id="IPR013106">
    <property type="entry name" value="Ig_V-set"/>
</dbReference>